<dbReference type="GO" id="GO:0008276">
    <property type="term" value="F:protein methyltransferase activity"/>
    <property type="evidence" value="ECO:0007669"/>
    <property type="project" value="InterPro"/>
</dbReference>
<dbReference type="GO" id="GO:0046025">
    <property type="term" value="F:precorrin-6Y C5,15-methyltransferase (decarboxylating) activity"/>
    <property type="evidence" value="ECO:0007669"/>
    <property type="project" value="UniProtKB-EC"/>
</dbReference>
<dbReference type="Gene3D" id="3.40.1010.10">
    <property type="entry name" value="Cobalt-precorrin-4 Transmethylase, Domain 1"/>
    <property type="match status" value="1"/>
</dbReference>
<dbReference type="NCBIfam" id="TIGR02467">
    <property type="entry name" value="CbiE"/>
    <property type="match status" value="1"/>
</dbReference>
<evidence type="ECO:0000313" key="8">
    <source>
        <dbReference type="EMBL" id="ETZ89180.1"/>
    </source>
</evidence>
<evidence type="ECO:0000313" key="9">
    <source>
        <dbReference type="Proteomes" id="UP000019854"/>
    </source>
</evidence>
<dbReference type="InterPro" id="IPR029063">
    <property type="entry name" value="SAM-dependent_MTases_sf"/>
</dbReference>
<dbReference type="CDD" id="cd11644">
    <property type="entry name" value="Precorrin-6Y-MT"/>
    <property type="match status" value="1"/>
</dbReference>
<evidence type="ECO:0000256" key="1">
    <source>
        <dbReference type="ARBA" id="ARBA00004953"/>
    </source>
</evidence>
<comment type="pathway">
    <text evidence="1">Cofactor biosynthesis; adenosylcobalamin biosynthesis.</text>
</comment>
<dbReference type="EMBL" id="JAOX01000001">
    <property type="protein sequence ID" value="ETZ89180.1"/>
    <property type="molecule type" value="Genomic_DNA"/>
</dbReference>
<dbReference type="Gene3D" id="3.40.50.150">
    <property type="entry name" value="Vaccinia Virus protein VP39"/>
    <property type="match status" value="1"/>
</dbReference>
<dbReference type="UniPathway" id="UPA00148"/>
<dbReference type="GO" id="GO:0009236">
    <property type="term" value="P:cobalamin biosynthetic process"/>
    <property type="evidence" value="ECO:0007669"/>
    <property type="project" value="UniProtKB-UniPathway"/>
</dbReference>
<dbReference type="InterPro" id="IPR035996">
    <property type="entry name" value="4pyrrol_Methylase_sf"/>
</dbReference>
<keyword evidence="3 8" id="KW-0489">Methyltransferase</keyword>
<evidence type="ECO:0000256" key="3">
    <source>
        <dbReference type="ARBA" id="ARBA00022603"/>
    </source>
</evidence>
<dbReference type="AlphaFoldDB" id="A0A829PPK9"/>
<dbReference type="PANTHER" id="PTHR43182:SF1">
    <property type="entry name" value="COBALT-PRECORRIN-7 C(5)-METHYLTRANSFERASE"/>
    <property type="match status" value="1"/>
</dbReference>
<sequence>MAQDAAMSPSGEEHGAPMSPSGEEHGAPMSPSGEEHGAPTGRITVVGIGADGVDGLSARSRRELHRASVIFGSLRQLELLAEESLVAECRVWPSPLLPALPTMFDGLGDVHVLASGDPMLHGIGTTLTRLFGAQRVDVHPHISSVSLACSRMGWAVNDIEIISLVNAPARSARRFGGRAVVLSRNAGTPRELAQTLLESGLGDSRLTVWEQLGGAGEHSFGGVARSWDHPLGDALNVIAVEYVPAKEVAILPLVAGLPESVFEHDGQITKHEIRAVTLAALGPRPGQRLWDVGAGSGSIAVEWSRSGTGCSASAFEIEPSRRASIAANATKFGVDIDVFGAAPDDFEQAVAPDVIFVGGGVTQPGLLEACWERLPIGGRMVVNAVTAESEALLLRWYCRYGGELRRYRVEDAAPLGGFTSWRSRLPVVQWSTEKS</sequence>
<dbReference type="GO" id="GO:0032259">
    <property type="term" value="P:methylation"/>
    <property type="evidence" value="ECO:0007669"/>
    <property type="project" value="UniProtKB-KW"/>
</dbReference>
<accession>A0A829PPK9</accession>
<dbReference type="InterPro" id="IPR050714">
    <property type="entry name" value="Cobalamin_biosynth_MTase"/>
</dbReference>
<dbReference type="SUPFAM" id="SSF53790">
    <property type="entry name" value="Tetrapyrrole methylase"/>
    <property type="match status" value="1"/>
</dbReference>
<gene>
    <name evidence="8" type="primary">cbiT</name>
    <name evidence="8" type="ORF">L829_2755</name>
</gene>
<name>A0A829PPK9_9MYCO</name>
<organism evidence="8 9">
    <name type="scientific">Mycobacteroides abscessus MAB_030201_1075</name>
    <dbReference type="NCBI Taxonomy" id="1335410"/>
    <lineage>
        <taxon>Bacteria</taxon>
        <taxon>Bacillati</taxon>
        <taxon>Actinomycetota</taxon>
        <taxon>Actinomycetes</taxon>
        <taxon>Mycobacteriales</taxon>
        <taxon>Mycobacteriaceae</taxon>
        <taxon>Mycobacteroides</taxon>
        <taxon>Mycobacteroides abscessus</taxon>
    </lineage>
</organism>
<dbReference type="PANTHER" id="PTHR43182">
    <property type="entry name" value="COBALT-PRECORRIN-6B C(15)-METHYLTRANSFERASE (DECARBOXYLATING)"/>
    <property type="match status" value="1"/>
</dbReference>
<dbReference type="NCBIfam" id="TIGR02469">
    <property type="entry name" value="CbiT"/>
    <property type="match status" value="1"/>
</dbReference>
<comment type="caution">
    <text evidence="8">The sequence shown here is derived from an EMBL/GenBank/DDBJ whole genome shotgun (WGS) entry which is preliminary data.</text>
</comment>
<dbReference type="CDD" id="cd02440">
    <property type="entry name" value="AdoMet_MTases"/>
    <property type="match status" value="1"/>
</dbReference>
<dbReference type="EC" id="2.1.1.132" evidence="8"/>
<dbReference type="InterPro" id="IPR012818">
    <property type="entry name" value="CbiE"/>
</dbReference>
<evidence type="ECO:0000259" key="7">
    <source>
        <dbReference type="Pfam" id="PF00590"/>
    </source>
</evidence>
<feature type="domain" description="Tetrapyrrole methylase" evidence="7">
    <location>
        <begin position="42"/>
        <end position="220"/>
    </location>
</feature>
<dbReference type="Proteomes" id="UP000019854">
    <property type="component" value="Unassembled WGS sequence"/>
</dbReference>
<dbReference type="InterPro" id="IPR006365">
    <property type="entry name" value="Cbl_synth_CobL"/>
</dbReference>
<keyword evidence="2" id="KW-0169">Cobalamin biosynthesis</keyword>
<dbReference type="Pfam" id="PF00590">
    <property type="entry name" value="TP_methylase"/>
    <property type="match status" value="1"/>
</dbReference>
<keyword evidence="4 8" id="KW-0808">Transferase</keyword>
<dbReference type="SUPFAM" id="SSF53335">
    <property type="entry name" value="S-adenosyl-L-methionine-dependent methyltransferases"/>
    <property type="match status" value="1"/>
</dbReference>
<evidence type="ECO:0000256" key="4">
    <source>
        <dbReference type="ARBA" id="ARBA00022679"/>
    </source>
</evidence>
<keyword evidence="5" id="KW-0949">S-adenosyl-L-methionine</keyword>
<dbReference type="InterPro" id="IPR014008">
    <property type="entry name" value="Cbl_synth_MTase_CbiT"/>
</dbReference>
<evidence type="ECO:0000256" key="6">
    <source>
        <dbReference type="SAM" id="MobiDB-lite"/>
    </source>
</evidence>
<feature type="region of interest" description="Disordered" evidence="6">
    <location>
        <begin position="1"/>
        <end position="41"/>
    </location>
</feature>
<evidence type="ECO:0000256" key="2">
    <source>
        <dbReference type="ARBA" id="ARBA00022573"/>
    </source>
</evidence>
<proteinExistence type="predicted"/>
<reference evidence="8 9" key="1">
    <citation type="submission" date="2014-01" db="EMBL/GenBank/DDBJ databases">
        <authorList>
            <person name="Zelazny A."/>
            <person name="Olivier K."/>
            <person name="Sampaio E.P."/>
            <person name="Holland S.M."/>
            <person name="Tallon L.J."/>
            <person name="Sadzewicz L.K."/>
            <person name="Sengamalay N."/>
            <person name="Fraser C.M."/>
            <person name="Hine E."/>
            <person name="Shefchek K.A."/>
            <person name="Das S.P."/>
            <person name="Shallom S.J."/>
            <person name="Agrawal S."/>
            <person name="Tettelin H."/>
        </authorList>
    </citation>
    <scope>NUCLEOTIDE SEQUENCE [LARGE SCALE GENOMIC DNA]</scope>
    <source>
        <strain evidence="8 9">MAB_030201_1075</strain>
    </source>
</reference>
<protein>
    <submittedName>
        <fullName evidence="8">Precorrin-6Y C5,15-methyltransferase (Decarboxylating), CbiT subunit</fullName>
        <ecNumber evidence="8">2.1.1.132</ecNumber>
    </submittedName>
</protein>
<dbReference type="InterPro" id="IPR000878">
    <property type="entry name" value="4pyrrol_Mease"/>
</dbReference>
<dbReference type="PIRSF" id="PIRSF036428">
    <property type="entry name" value="CobL"/>
    <property type="match status" value="1"/>
</dbReference>
<dbReference type="InterPro" id="IPR014777">
    <property type="entry name" value="4pyrrole_Mease_sub1"/>
</dbReference>
<evidence type="ECO:0000256" key="5">
    <source>
        <dbReference type="ARBA" id="ARBA00022691"/>
    </source>
</evidence>